<evidence type="ECO:0000313" key="9">
    <source>
        <dbReference type="Proteomes" id="UP001596414"/>
    </source>
</evidence>
<comment type="function">
    <text evidence="6">This enzyme catalyzes the hydrolysis of the N-terminal peptide bond of an N-acetylated peptide to generate an N-acetylated amino acid and a peptide with a free N-terminus. It preferentially cleaves off Ac-Ala, Ac-Met and Ac-Ser. Also, involved in the degradation of oxidized and glycated proteins.</text>
</comment>
<evidence type="ECO:0000256" key="6">
    <source>
        <dbReference type="ARBA" id="ARBA00045885"/>
    </source>
</evidence>
<dbReference type="EMBL" id="JBHSZQ010000007">
    <property type="protein sequence ID" value="MFC7125573.1"/>
    <property type="molecule type" value="Genomic_DNA"/>
</dbReference>
<dbReference type="Gene3D" id="2.120.10.30">
    <property type="entry name" value="TolB, C-terminal domain"/>
    <property type="match status" value="2"/>
</dbReference>
<dbReference type="InterPro" id="IPR029058">
    <property type="entry name" value="AB_hydrolase_fold"/>
</dbReference>
<dbReference type="InterPro" id="IPR001375">
    <property type="entry name" value="Peptidase_S9_cat"/>
</dbReference>
<proteinExistence type="predicted"/>
<dbReference type="PANTHER" id="PTHR42776:SF27">
    <property type="entry name" value="DIPEPTIDYL PEPTIDASE FAMILY MEMBER 6"/>
    <property type="match status" value="1"/>
</dbReference>
<dbReference type="PRINTS" id="PR00862">
    <property type="entry name" value="PROLIGOPTASE"/>
</dbReference>
<keyword evidence="1" id="KW-0378">Hydrolase</keyword>
<dbReference type="InterPro" id="IPR002470">
    <property type="entry name" value="Peptidase_S9A"/>
</dbReference>
<evidence type="ECO:0000259" key="7">
    <source>
        <dbReference type="Pfam" id="PF00326"/>
    </source>
</evidence>
<dbReference type="PROSITE" id="PS00708">
    <property type="entry name" value="PRO_ENDOPEP_SER"/>
    <property type="match status" value="1"/>
</dbReference>
<gene>
    <name evidence="8" type="ORF">ACFQJ7_05905</name>
</gene>
<dbReference type="PANTHER" id="PTHR42776">
    <property type="entry name" value="SERINE PEPTIDASE S9 FAMILY MEMBER"/>
    <property type="match status" value="1"/>
</dbReference>
<dbReference type="SUPFAM" id="SSF82171">
    <property type="entry name" value="DPP6 N-terminal domain-like"/>
    <property type="match status" value="1"/>
</dbReference>
<evidence type="ECO:0000256" key="1">
    <source>
        <dbReference type="ARBA" id="ARBA00022801"/>
    </source>
</evidence>
<accession>A0ABD5X324</accession>
<organism evidence="8 9">
    <name type="scientific">Halovenus rubra</name>
    <dbReference type="NCBI Taxonomy" id="869890"/>
    <lineage>
        <taxon>Archaea</taxon>
        <taxon>Methanobacteriati</taxon>
        <taxon>Methanobacteriota</taxon>
        <taxon>Stenosarchaea group</taxon>
        <taxon>Halobacteria</taxon>
        <taxon>Halobacteriales</taxon>
        <taxon>Haloarculaceae</taxon>
        <taxon>Halovenus</taxon>
    </lineage>
</organism>
<evidence type="ECO:0000313" key="8">
    <source>
        <dbReference type="EMBL" id="MFC7125573.1"/>
    </source>
</evidence>
<dbReference type="InterPro" id="IPR011042">
    <property type="entry name" value="6-blade_b-propeller_TolB-like"/>
</dbReference>
<evidence type="ECO:0000256" key="5">
    <source>
        <dbReference type="ARBA" id="ARBA00032596"/>
    </source>
</evidence>
<keyword evidence="2" id="KW-0645">Protease</keyword>
<reference evidence="8 9" key="1">
    <citation type="journal article" date="2014" name="Int. J. Syst. Evol. Microbiol.">
        <title>Complete genome sequence of Corynebacterium casei LMG S-19264T (=DSM 44701T), isolated from a smear-ripened cheese.</title>
        <authorList>
            <consortium name="US DOE Joint Genome Institute (JGI-PGF)"/>
            <person name="Walter F."/>
            <person name="Albersmeier A."/>
            <person name="Kalinowski J."/>
            <person name="Ruckert C."/>
        </authorList>
    </citation>
    <scope>NUCLEOTIDE SEQUENCE [LARGE SCALE GENOMIC DNA]</scope>
    <source>
        <strain evidence="8 9">CGMCC 4.7215</strain>
    </source>
</reference>
<keyword evidence="2" id="KW-0720">Serine protease</keyword>
<dbReference type="Proteomes" id="UP001596414">
    <property type="component" value="Unassembled WGS sequence"/>
</dbReference>
<evidence type="ECO:0000256" key="3">
    <source>
        <dbReference type="ARBA" id="ARBA00022990"/>
    </source>
</evidence>
<dbReference type="SUPFAM" id="SSF53474">
    <property type="entry name" value="alpha/beta-Hydrolases"/>
    <property type="match status" value="1"/>
</dbReference>
<protein>
    <recommendedName>
        <fullName evidence="5">Acyl-peptide hydrolase</fullName>
    </recommendedName>
    <alternativeName>
        <fullName evidence="4">Acylaminoacyl-peptidase</fullName>
    </alternativeName>
</protein>
<dbReference type="Gene3D" id="3.40.50.1820">
    <property type="entry name" value="alpha/beta hydrolase"/>
    <property type="match status" value="1"/>
</dbReference>
<evidence type="ECO:0000256" key="2">
    <source>
        <dbReference type="ARBA" id="ARBA00022825"/>
    </source>
</evidence>
<sequence length="625" mass="69007">MQPFDTAVYNLERYLTIRQAYAASLSPDGTLAFLLDTTGVPQIWTMDEPGSWPVQRTFYDEPVSFCSYSPERPELIFGMDEGGNERMQLFRLDGDGHITPLTDMPDAKHYWGGWRSDGEQFAFASNRRDESVFDVYVQDRDGTGNDAERVFEGDGWFTVGGWSPDGDELILVESHSGFDQDVSVLDLDTGEVRHLNPDDDEVRYRSPQWAPDGEALYVATDRGADTMYLARMDAETGNLETVRDGGDWNVGGVALDEDSGLLAYSRNVDGYTDLTLGELTGETEISELPMPEMPGNVAGGISFGPDGNRLAISSTGRSLNTNISVVDVQALREADSDEILGGDGAADTLLDESVTRWTHASTAGIPLESFVEPDLVHYESFDGREIPAFFSLPENVPEGGAPVIVDIHGGPESQRRPSFAGLTQYFLSRGYAVFEPNVRGSTGYGRSYTHLDDVENRMDSVRDIEAALDWLEGHDAVDPDRFVAKGGSYGGFMVLASVTEFPERWAAGVDIVGIANFVTFLENTGPWRRKLREAEYGSLEEDRGFLEDISPLNNIENIEAPLFVLHGENDPRVPVGEAEQIVEGAREQGVPVEKRIFEDEGHGISKLENRIEAYSQIVEFLDEHV</sequence>
<name>A0ABD5X324_9EURY</name>
<feature type="domain" description="Peptidase S9 prolyl oligopeptidase catalytic" evidence="7">
    <location>
        <begin position="418"/>
        <end position="624"/>
    </location>
</feature>
<keyword evidence="3" id="KW-0007">Acetylation</keyword>
<dbReference type="Pfam" id="PF00326">
    <property type="entry name" value="Peptidase_S9"/>
    <property type="match status" value="1"/>
</dbReference>
<evidence type="ECO:0000256" key="4">
    <source>
        <dbReference type="ARBA" id="ARBA00032284"/>
    </source>
</evidence>
<dbReference type="Pfam" id="PF07676">
    <property type="entry name" value="PD40"/>
    <property type="match status" value="2"/>
</dbReference>
<dbReference type="GO" id="GO:0008233">
    <property type="term" value="F:peptidase activity"/>
    <property type="evidence" value="ECO:0007669"/>
    <property type="project" value="UniProtKB-ARBA"/>
</dbReference>
<dbReference type="InterPro" id="IPR011659">
    <property type="entry name" value="WD40"/>
</dbReference>
<comment type="caution">
    <text evidence="8">The sequence shown here is derived from an EMBL/GenBank/DDBJ whole genome shotgun (WGS) entry which is preliminary data.</text>
</comment>
<dbReference type="AlphaFoldDB" id="A0ABD5X324"/>
<dbReference type="RefSeq" id="WP_267638569.1">
    <property type="nucleotide sequence ID" value="NZ_JAODIY010000016.1"/>
</dbReference>
<dbReference type="InterPro" id="IPR002471">
    <property type="entry name" value="Pept_S9_AS"/>
</dbReference>